<feature type="transmembrane region" description="Helical" evidence="5">
    <location>
        <begin position="240"/>
        <end position="262"/>
    </location>
</feature>
<organism evidence="7 8">
    <name type="scientific">Pelomonas aquatica</name>
    <dbReference type="NCBI Taxonomy" id="431058"/>
    <lineage>
        <taxon>Bacteria</taxon>
        <taxon>Pseudomonadati</taxon>
        <taxon>Pseudomonadota</taxon>
        <taxon>Betaproteobacteria</taxon>
        <taxon>Burkholderiales</taxon>
        <taxon>Sphaerotilaceae</taxon>
        <taxon>Roseateles</taxon>
    </lineage>
</organism>
<reference evidence="7" key="1">
    <citation type="submission" date="2019-02" db="EMBL/GenBank/DDBJ databases">
        <title>Draft genome of the type strain Pelomonas aquatica CCUG 52575T.</title>
        <authorList>
            <person name="Gomila M."/>
            <person name="Lalucat J."/>
        </authorList>
    </citation>
    <scope>NUCLEOTIDE SEQUENCE</scope>
    <source>
        <strain evidence="7">CCUG 52575</strain>
    </source>
</reference>
<feature type="active site" description="Proton acceptor" evidence="4">
    <location>
        <position position="555"/>
    </location>
</feature>
<feature type="transmembrane region" description="Helical" evidence="5">
    <location>
        <begin position="274"/>
        <end position="292"/>
    </location>
</feature>
<dbReference type="PROSITE" id="PS51006">
    <property type="entry name" value="PABS_2"/>
    <property type="match status" value="1"/>
</dbReference>
<keyword evidence="5" id="KW-0472">Membrane</keyword>
<evidence type="ECO:0000256" key="5">
    <source>
        <dbReference type="SAM" id="Phobius"/>
    </source>
</evidence>
<keyword evidence="5" id="KW-1133">Transmembrane helix</keyword>
<accession>A0A9X4LFA3</accession>
<keyword evidence="5" id="KW-0812">Transmembrane</keyword>
<feature type="domain" description="PABS" evidence="6">
    <location>
        <begin position="407"/>
        <end position="638"/>
    </location>
</feature>
<feature type="transmembrane region" description="Helical" evidence="5">
    <location>
        <begin position="145"/>
        <end position="167"/>
    </location>
</feature>
<dbReference type="GO" id="GO:0016740">
    <property type="term" value="F:transferase activity"/>
    <property type="evidence" value="ECO:0007669"/>
    <property type="project" value="UniProtKB-UniRule"/>
</dbReference>
<dbReference type="Pfam" id="PF01564">
    <property type="entry name" value="Spermine_synth"/>
    <property type="match status" value="1"/>
</dbReference>
<dbReference type="InterPro" id="IPR030374">
    <property type="entry name" value="PABS"/>
</dbReference>
<feature type="transmembrane region" description="Helical" evidence="5">
    <location>
        <begin position="108"/>
        <end position="133"/>
    </location>
</feature>
<feature type="transmembrane region" description="Helical" evidence="5">
    <location>
        <begin position="214"/>
        <end position="234"/>
    </location>
</feature>
<dbReference type="AlphaFoldDB" id="A0A9X4LFA3"/>
<evidence type="ECO:0000256" key="2">
    <source>
        <dbReference type="ARBA" id="ARBA00022679"/>
    </source>
</evidence>
<evidence type="ECO:0000256" key="4">
    <source>
        <dbReference type="PROSITE-ProRule" id="PRU00354"/>
    </source>
</evidence>
<sequence length="816" mass="84379">MRATLPAQLLMAASGFAGLGYQIVWTQQLGFVLGHESAAVMAVVAAFFGGLSLGSLWLGRLVEASRRPLRWYAGCEALVGLWGAALLAAMPAAGQAALALIGPDATPAWHWSVAFGATLLLLLPATVAMGATLPAMVRLGGAGVASLYAANTLGAVAGVLATAFWLIPDWGLSRSAGLCVALNLGCAMLAGLVLRARPAAPAAAPGPSARPLALLATSGLLGIAYEVLAVRVLSQVAEDTVYTFALLLAVYLGGSAFGAAAYARWPALRDRPRLLRLLAASLLLGMAVLWGAEALKQALQGLLPATLASALGVEALLALAVFLLPTLGMGALFCQLSAEAAAAGIPFSRALGVNTLGAMLAPPLFGVVLAPALGPKLALLVVVAGYLLLAPGWRRPGWWLPAAAAAGLAAFAPPLAFVDLPEGGRLLSYRDGTLAAVSVIEDEAGVARLRINNRQQEGSSATLLVDGRQALLPLLLHSAAQRALFLGLGSGVTAGVAARVPGVQVDAVELLPEVIQASALFRPALGEGPGPTLHAADARRYVRTTAQRYDVVVSDNFHPARSGSGALYTVEHFRAVRERLAPDGLFCQWLPLHQLDLDTLRSITAAFLQAFPDGAALLASNSLDTPTVGLVGRADATRFAAGAPVPELAGPFGLTDDFARLGSFIAAPAALRRFASGAPLNSDDRPRVAYRAPRITYAPDSLPRERLLSLLDELDLDAAALLAAPDAALARRLDAYARARRSYLALGARTVPSADPATMLARVGAPLMDVLRQSPDFRPAAEPLRRLAQALAPRDPATAGALLQALARIRPDLAGP</sequence>
<dbReference type="SUPFAM" id="SSF53335">
    <property type="entry name" value="S-adenosyl-L-methionine-dependent methyltransferases"/>
    <property type="match status" value="1"/>
</dbReference>
<name>A0A9X4LFA3_9BURK</name>
<dbReference type="CDD" id="cd02440">
    <property type="entry name" value="AdoMet_MTases"/>
    <property type="match status" value="1"/>
</dbReference>
<feature type="transmembrane region" description="Helical" evidence="5">
    <location>
        <begin position="364"/>
        <end position="389"/>
    </location>
</feature>
<proteinExistence type="inferred from homology"/>
<feature type="transmembrane region" description="Helical" evidence="5">
    <location>
        <begin position="173"/>
        <end position="194"/>
    </location>
</feature>
<feature type="transmembrane region" description="Helical" evidence="5">
    <location>
        <begin position="398"/>
        <end position="418"/>
    </location>
</feature>
<feature type="transmembrane region" description="Helical" evidence="5">
    <location>
        <begin position="331"/>
        <end position="352"/>
    </location>
</feature>
<dbReference type="PANTHER" id="PTHR43317:SF1">
    <property type="entry name" value="THERMOSPERMINE SYNTHASE ACAULIS5"/>
    <property type="match status" value="1"/>
</dbReference>
<evidence type="ECO:0000313" key="8">
    <source>
        <dbReference type="Proteomes" id="UP001152766"/>
    </source>
</evidence>
<feature type="transmembrane region" description="Helical" evidence="5">
    <location>
        <begin position="79"/>
        <end position="102"/>
    </location>
</feature>
<feature type="transmembrane region" description="Helical" evidence="5">
    <location>
        <begin position="38"/>
        <end position="58"/>
    </location>
</feature>
<comment type="similarity">
    <text evidence="1">Belongs to the spermidine/spermine synthase family.</text>
</comment>
<gene>
    <name evidence="7" type="ORF">EXJ73_10455</name>
</gene>
<protein>
    <submittedName>
        <fullName evidence="7">Spermidine synthase</fullName>
    </submittedName>
</protein>
<dbReference type="GO" id="GO:0006596">
    <property type="term" value="P:polyamine biosynthetic process"/>
    <property type="evidence" value="ECO:0007669"/>
    <property type="project" value="UniProtKB-UniRule"/>
</dbReference>
<evidence type="ECO:0000259" key="6">
    <source>
        <dbReference type="PROSITE" id="PS51006"/>
    </source>
</evidence>
<dbReference type="Gene3D" id="3.40.50.150">
    <property type="entry name" value="Vaccinia Virus protein VP39"/>
    <property type="match status" value="1"/>
</dbReference>
<dbReference type="InterPro" id="IPR029063">
    <property type="entry name" value="SAM-dependent_MTases_sf"/>
</dbReference>
<dbReference type="RefSeq" id="WP_268152399.1">
    <property type="nucleotide sequence ID" value="NZ_JAPPUW010000015.1"/>
</dbReference>
<keyword evidence="3 4" id="KW-0620">Polyamine biosynthesis</keyword>
<feature type="transmembrane region" description="Helical" evidence="5">
    <location>
        <begin position="298"/>
        <end position="324"/>
    </location>
</feature>
<dbReference type="EMBL" id="SGUG01000013">
    <property type="protein sequence ID" value="MDG0862891.1"/>
    <property type="molecule type" value="Genomic_DNA"/>
</dbReference>
<dbReference type="PANTHER" id="PTHR43317">
    <property type="entry name" value="THERMOSPERMINE SYNTHASE ACAULIS5"/>
    <property type="match status" value="1"/>
</dbReference>
<dbReference type="Proteomes" id="UP001152766">
    <property type="component" value="Unassembled WGS sequence"/>
</dbReference>
<evidence type="ECO:0000313" key="7">
    <source>
        <dbReference type="EMBL" id="MDG0862891.1"/>
    </source>
</evidence>
<evidence type="ECO:0000256" key="3">
    <source>
        <dbReference type="ARBA" id="ARBA00023115"/>
    </source>
</evidence>
<keyword evidence="8" id="KW-1185">Reference proteome</keyword>
<keyword evidence="2 4" id="KW-0808">Transferase</keyword>
<comment type="caution">
    <text evidence="7">The sequence shown here is derived from an EMBL/GenBank/DDBJ whole genome shotgun (WGS) entry which is preliminary data.</text>
</comment>
<evidence type="ECO:0000256" key="1">
    <source>
        <dbReference type="ARBA" id="ARBA00007867"/>
    </source>
</evidence>